<keyword evidence="3" id="KW-1185">Reference proteome</keyword>
<accession>A0A143PLJ2</accession>
<evidence type="ECO:0000256" key="1">
    <source>
        <dbReference type="SAM" id="SignalP"/>
    </source>
</evidence>
<evidence type="ECO:0000313" key="3">
    <source>
        <dbReference type="Proteomes" id="UP000076079"/>
    </source>
</evidence>
<dbReference type="AlphaFoldDB" id="A0A143PLJ2"/>
<name>A0A143PLJ2_LUTPR</name>
<protein>
    <recommendedName>
        <fullName evidence="4">Extracellular repeat, HAF family</fullName>
    </recommendedName>
</protein>
<sequence precursor="true">MSNNVVCRIAFGVLVGSMIPGTAHAQVAPRWEVAAAPSGAHDEFRTFEVCPGCLTGTGGINDRGFIGAALIAADGSALQGYVYDSNADIAIAIPGSLAATVPSTNGRTPGWGFGPGGLVPVIGERDGSATVLAGFPGAAITAILQFNRDGASVGWSSQDFVVLYSFVRSADGVYIKLEYPGPVGHLTFGTVLLGWNQAGTMIGYLSDPTLTEFAGLIRHPDGTWEVWNVPGSTSTIVFAITESGTLAGTYKDASGWHGFVWTRGVLQTVDAPGATHTAISGINNQGDLVGNTFTGESPVLSLPTTAFVATRQGGR</sequence>
<dbReference type="OrthoDB" id="111204at2"/>
<organism evidence="2 3">
    <name type="scientific">Luteitalea pratensis</name>
    <dbReference type="NCBI Taxonomy" id="1855912"/>
    <lineage>
        <taxon>Bacteria</taxon>
        <taxon>Pseudomonadati</taxon>
        <taxon>Acidobacteriota</taxon>
        <taxon>Vicinamibacteria</taxon>
        <taxon>Vicinamibacterales</taxon>
        <taxon>Vicinamibacteraceae</taxon>
        <taxon>Luteitalea</taxon>
    </lineage>
</organism>
<reference evidence="2 3" key="1">
    <citation type="journal article" date="2016" name="Genome Announc.">
        <title>First Complete Genome Sequence of a Subdivision 6 Acidobacterium Strain.</title>
        <authorList>
            <person name="Huang S."/>
            <person name="Vieira S."/>
            <person name="Bunk B."/>
            <person name="Riedel T."/>
            <person name="Sproer C."/>
            <person name="Overmann J."/>
        </authorList>
    </citation>
    <scope>NUCLEOTIDE SEQUENCE [LARGE SCALE GENOMIC DNA]</scope>
    <source>
        <strain evidence="3">DSM 100886 HEG_-6_39</strain>
    </source>
</reference>
<proteinExistence type="predicted"/>
<dbReference type="RefSeq" id="WP_110171210.1">
    <property type="nucleotide sequence ID" value="NZ_CP015136.1"/>
</dbReference>
<feature type="chain" id="PRO_5007511612" description="Extracellular repeat, HAF family" evidence="1">
    <location>
        <begin position="26"/>
        <end position="315"/>
    </location>
</feature>
<gene>
    <name evidence="2" type="ORF">LuPra_02679</name>
</gene>
<dbReference type="EMBL" id="CP015136">
    <property type="protein sequence ID" value="AMY09462.1"/>
    <property type="molecule type" value="Genomic_DNA"/>
</dbReference>
<evidence type="ECO:0000313" key="2">
    <source>
        <dbReference type="EMBL" id="AMY09462.1"/>
    </source>
</evidence>
<evidence type="ECO:0008006" key="4">
    <source>
        <dbReference type="Google" id="ProtNLM"/>
    </source>
</evidence>
<keyword evidence="1" id="KW-0732">Signal</keyword>
<reference evidence="3" key="2">
    <citation type="submission" date="2016-04" db="EMBL/GenBank/DDBJ databases">
        <title>First Complete Genome Sequence of a Subdivision 6 Acidobacterium.</title>
        <authorList>
            <person name="Huang S."/>
            <person name="Vieira S."/>
            <person name="Bunk B."/>
            <person name="Riedel T."/>
            <person name="Sproeer C."/>
            <person name="Overmann J."/>
        </authorList>
    </citation>
    <scope>NUCLEOTIDE SEQUENCE [LARGE SCALE GENOMIC DNA]</scope>
    <source>
        <strain evidence="3">DSM 100886 HEG_-6_39</strain>
    </source>
</reference>
<dbReference type="KEGG" id="abac:LuPra_02679"/>
<feature type="signal peptide" evidence="1">
    <location>
        <begin position="1"/>
        <end position="25"/>
    </location>
</feature>
<dbReference type="Proteomes" id="UP000076079">
    <property type="component" value="Chromosome"/>
</dbReference>